<dbReference type="PANTHER" id="PTHR35573:SF2">
    <property type="entry name" value="MD-2-RELATED LIPID-RECOGNITION DOMAIN-CONTAINING PROTEIN"/>
    <property type="match status" value="1"/>
</dbReference>
<dbReference type="AlphaFoldDB" id="A0A1I7RQW7"/>
<proteinExistence type="predicted"/>
<gene>
    <name evidence="1" type="ORF">BXYJ_LOCUS14836</name>
</gene>
<reference evidence="4" key="1">
    <citation type="submission" date="2016-11" db="UniProtKB">
        <authorList>
            <consortium name="WormBaseParasite"/>
        </authorList>
    </citation>
    <scope>IDENTIFICATION</scope>
</reference>
<dbReference type="EMBL" id="CAJFDI010000006">
    <property type="protein sequence ID" value="CAD5234745.1"/>
    <property type="molecule type" value="Genomic_DNA"/>
</dbReference>
<evidence type="ECO:0000313" key="3">
    <source>
        <dbReference type="Proteomes" id="UP000659654"/>
    </source>
</evidence>
<dbReference type="OrthoDB" id="5863283at2759"/>
<dbReference type="Proteomes" id="UP000095284">
    <property type="component" value="Unplaced"/>
</dbReference>
<keyword evidence="3" id="KW-1185">Reference proteome</keyword>
<accession>A0A1I7RQW7</accession>
<name>A0A1I7RQW7_BURXY</name>
<evidence type="ECO:0000313" key="2">
    <source>
        <dbReference type="Proteomes" id="UP000095284"/>
    </source>
</evidence>
<dbReference type="WBParaSite" id="BXY_0311200.1">
    <property type="protein sequence ID" value="BXY_0311200.1"/>
    <property type="gene ID" value="BXY_0311200"/>
</dbReference>
<dbReference type="Proteomes" id="UP000659654">
    <property type="component" value="Unassembled WGS sequence"/>
</dbReference>
<organism evidence="2 4">
    <name type="scientific">Bursaphelenchus xylophilus</name>
    <name type="common">Pinewood nematode worm</name>
    <name type="synonym">Aphelenchoides xylophilus</name>
    <dbReference type="NCBI Taxonomy" id="6326"/>
    <lineage>
        <taxon>Eukaryota</taxon>
        <taxon>Metazoa</taxon>
        <taxon>Ecdysozoa</taxon>
        <taxon>Nematoda</taxon>
        <taxon>Chromadorea</taxon>
        <taxon>Rhabditida</taxon>
        <taxon>Tylenchina</taxon>
        <taxon>Tylenchomorpha</taxon>
        <taxon>Aphelenchoidea</taxon>
        <taxon>Aphelenchoididae</taxon>
        <taxon>Bursaphelenchus</taxon>
    </lineage>
</organism>
<evidence type="ECO:0000313" key="4">
    <source>
        <dbReference type="WBParaSite" id="BXY_0311200.1"/>
    </source>
</evidence>
<dbReference type="EMBL" id="CAJFCV020000006">
    <property type="protein sequence ID" value="CAG9130717.1"/>
    <property type="molecule type" value="Genomic_DNA"/>
</dbReference>
<dbReference type="eggNOG" id="ENOG502SSFF">
    <property type="taxonomic scope" value="Eukaryota"/>
</dbReference>
<evidence type="ECO:0000313" key="1">
    <source>
        <dbReference type="EMBL" id="CAD5234745.1"/>
    </source>
</evidence>
<dbReference type="PANTHER" id="PTHR35573">
    <property type="entry name" value="PROTEIN CBG22129"/>
    <property type="match status" value="1"/>
</dbReference>
<reference evidence="1" key="2">
    <citation type="submission" date="2020-09" db="EMBL/GenBank/DDBJ databases">
        <authorList>
            <person name="Kikuchi T."/>
        </authorList>
    </citation>
    <scope>NUCLEOTIDE SEQUENCE</scope>
    <source>
        <strain evidence="1">Ka4C1</strain>
    </source>
</reference>
<sequence>MSAYGIQRHSHSSRSPRFLNRFHLNTPPLEIPPMMGVEMTENTGHDCSVFPNQTLFEPHFYSCDSEGKQPVFLLHDLALSNQTGDYVYPLDFSQPLRVFLDLTSSANRRLDNIRAEVTLYRRSVGWLGCGWFYIPTLGLLDNYDICGEDNLSCPIYTGRQVVEVVLRPNVLFLALMKLIHSDRVPYQVIIKLINNRSSSEELLCAAFQARINF</sequence>
<dbReference type="Proteomes" id="UP000582659">
    <property type="component" value="Unassembled WGS sequence"/>
</dbReference>
<protein>
    <submittedName>
        <fullName evidence="1">(pine wood nematode) hypothetical protein</fullName>
    </submittedName>
</protein>